<accession>A0A6C0DES5</accession>
<protein>
    <submittedName>
        <fullName evidence="1">Uncharacterized protein</fullName>
    </submittedName>
</protein>
<evidence type="ECO:0000313" key="1">
    <source>
        <dbReference type="EMBL" id="QHT15466.1"/>
    </source>
</evidence>
<name>A0A6C0DES5_9ZZZZ</name>
<proteinExistence type="predicted"/>
<dbReference type="AlphaFoldDB" id="A0A6C0DES5"/>
<dbReference type="EMBL" id="MN739613">
    <property type="protein sequence ID" value="QHT15466.1"/>
    <property type="molecule type" value="Genomic_DNA"/>
</dbReference>
<sequence length="51" mass="5634">MNTSTLPTTSLQGSIYELVARGKKDTYFAVDRKTSSLPFNSKYELSVGDLC</sequence>
<reference evidence="1" key="1">
    <citation type="journal article" date="2020" name="Nature">
        <title>Giant virus diversity and host interactions through global metagenomics.</title>
        <authorList>
            <person name="Schulz F."/>
            <person name="Roux S."/>
            <person name="Paez-Espino D."/>
            <person name="Jungbluth S."/>
            <person name="Walsh D.A."/>
            <person name="Denef V.J."/>
            <person name="McMahon K.D."/>
            <person name="Konstantinidis K.T."/>
            <person name="Eloe-Fadrosh E.A."/>
            <person name="Kyrpides N.C."/>
            <person name="Woyke T."/>
        </authorList>
    </citation>
    <scope>NUCLEOTIDE SEQUENCE</scope>
    <source>
        <strain evidence="1">GVMAG-M-3300023174-176</strain>
    </source>
</reference>
<organism evidence="1">
    <name type="scientific">viral metagenome</name>
    <dbReference type="NCBI Taxonomy" id="1070528"/>
    <lineage>
        <taxon>unclassified sequences</taxon>
        <taxon>metagenomes</taxon>
        <taxon>organismal metagenomes</taxon>
    </lineage>
</organism>